<dbReference type="PaxDb" id="65489-OBART10G05090.1"/>
<name>A0A0D3HC17_9ORYZ</name>
<protein>
    <submittedName>
        <fullName evidence="1">Uncharacterized protein</fullName>
    </submittedName>
</protein>
<dbReference type="HOGENOM" id="CLU_193419_0_0_1"/>
<evidence type="ECO:0000313" key="1">
    <source>
        <dbReference type="EnsemblPlants" id="OBART10G05090.1"/>
    </source>
</evidence>
<sequence length="72" mass="7856">MERDGWACQELCFLSRKSNGGGDLVGAGRFGRNDFVLSQWRHTHATIGENGVRWTMGTETRCLGPPAAMSNG</sequence>
<evidence type="ECO:0000313" key="2">
    <source>
        <dbReference type="Proteomes" id="UP000026960"/>
    </source>
</evidence>
<dbReference type="EnsemblPlants" id="OBART10G05090.1">
    <property type="protein sequence ID" value="OBART10G05090.1"/>
    <property type="gene ID" value="OBART10G05090"/>
</dbReference>
<reference evidence="1" key="1">
    <citation type="journal article" date="2009" name="Rice">
        <title>De Novo Next Generation Sequencing of Plant Genomes.</title>
        <authorList>
            <person name="Rounsley S."/>
            <person name="Marri P.R."/>
            <person name="Yu Y."/>
            <person name="He R."/>
            <person name="Sisneros N."/>
            <person name="Goicoechea J.L."/>
            <person name="Lee S.J."/>
            <person name="Angelova A."/>
            <person name="Kudrna D."/>
            <person name="Luo M."/>
            <person name="Affourtit J."/>
            <person name="Desany B."/>
            <person name="Knight J."/>
            <person name="Niazi F."/>
            <person name="Egholm M."/>
            <person name="Wing R.A."/>
        </authorList>
    </citation>
    <scope>NUCLEOTIDE SEQUENCE [LARGE SCALE GENOMIC DNA]</scope>
    <source>
        <strain evidence="1">cv. IRGC 105608</strain>
    </source>
</reference>
<keyword evidence="2" id="KW-1185">Reference proteome</keyword>
<dbReference type="Gramene" id="OBART10G05090.1">
    <property type="protein sequence ID" value="OBART10G05090.1"/>
    <property type="gene ID" value="OBART10G05090"/>
</dbReference>
<accession>A0A0D3HC17</accession>
<proteinExistence type="predicted"/>
<reference evidence="1" key="2">
    <citation type="submission" date="2015-03" db="UniProtKB">
        <authorList>
            <consortium name="EnsemblPlants"/>
        </authorList>
    </citation>
    <scope>IDENTIFICATION</scope>
</reference>
<organism evidence="1">
    <name type="scientific">Oryza barthii</name>
    <dbReference type="NCBI Taxonomy" id="65489"/>
    <lineage>
        <taxon>Eukaryota</taxon>
        <taxon>Viridiplantae</taxon>
        <taxon>Streptophyta</taxon>
        <taxon>Embryophyta</taxon>
        <taxon>Tracheophyta</taxon>
        <taxon>Spermatophyta</taxon>
        <taxon>Magnoliopsida</taxon>
        <taxon>Liliopsida</taxon>
        <taxon>Poales</taxon>
        <taxon>Poaceae</taxon>
        <taxon>BOP clade</taxon>
        <taxon>Oryzoideae</taxon>
        <taxon>Oryzeae</taxon>
        <taxon>Oryzinae</taxon>
        <taxon>Oryza</taxon>
    </lineage>
</organism>
<dbReference type="Proteomes" id="UP000026960">
    <property type="component" value="Chromosome 10"/>
</dbReference>
<dbReference type="AlphaFoldDB" id="A0A0D3HC17"/>